<dbReference type="Pfam" id="PF02638">
    <property type="entry name" value="GHL10"/>
    <property type="match status" value="1"/>
</dbReference>
<evidence type="ECO:0000259" key="2">
    <source>
        <dbReference type="Pfam" id="PF02638"/>
    </source>
</evidence>
<evidence type="ECO:0000313" key="4">
    <source>
        <dbReference type="Proteomes" id="UP000177187"/>
    </source>
</evidence>
<dbReference type="InterPro" id="IPR052177">
    <property type="entry name" value="Divisome_Glycosyl_Hydrolase"/>
</dbReference>
<feature type="domain" description="Glycosyl hydrolase-like 10" evidence="2">
    <location>
        <begin position="32"/>
        <end position="283"/>
    </location>
</feature>
<proteinExistence type="predicted"/>
<dbReference type="Gene3D" id="3.20.20.80">
    <property type="entry name" value="Glycosidases"/>
    <property type="match status" value="1"/>
</dbReference>
<dbReference type="InterPro" id="IPR003790">
    <property type="entry name" value="GHL10"/>
</dbReference>
<evidence type="ECO:0000256" key="1">
    <source>
        <dbReference type="ARBA" id="ARBA00022729"/>
    </source>
</evidence>
<dbReference type="PANTHER" id="PTHR43405:SF1">
    <property type="entry name" value="GLYCOSYL HYDROLASE DIGH"/>
    <property type="match status" value="1"/>
</dbReference>
<evidence type="ECO:0000313" key="3">
    <source>
        <dbReference type="EMBL" id="OGD79158.1"/>
    </source>
</evidence>
<dbReference type="Proteomes" id="UP000177187">
    <property type="component" value="Unassembled WGS sequence"/>
</dbReference>
<name>A0A1F5FHN6_9BACT</name>
<protein>
    <recommendedName>
        <fullName evidence="2">Glycosyl hydrolase-like 10 domain-containing protein</fullName>
    </recommendedName>
</protein>
<dbReference type="SUPFAM" id="SSF51445">
    <property type="entry name" value="(Trans)glycosidases"/>
    <property type="match status" value="1"/>
</dbReference>
<gene>
    <name evidence="3" type="ORF">A2Y64_08455</name>
</gene>
<dbReference type="STRING" id="1817816.A2Y64_08455"/>
<sequence length="373" mass="41520">MASALLTSAAAGTEPAVEGRALWIPAWELTSHADVRGAIIQAAEYRFNAVFVQVRYRGDALYIPHRCTSYYTNPEPRSIYMKGQPGDFDPLALAVEEGHSWGLSVHAWVTCFEVTGGFAPQDENHVVNRHPEWVSCDRWGNRMGVGHRAWLDPGIPEARDYTASVLLDIVSNYEVDGLHLDYVRYEGPDMGFTPIAVSDYWVRTGLDADPEDEEWRAWRRDNVTEFVDRVQREAREINPEIIVSAAVFADRAGDAYDGVCQDWGRWLEEGLIDLALPMSYSLNAGTIGRQTTDAVTHAGDGLVYTGIALRNYNDGSKPLDPAVVRSHIEAVRAAGADGVAIFSYTDFREMILAGMTPDDLFSDSAEEPDREEW</sequence>
<reference evidence="3 4" key="1">
    <citation type="journal article" date="2016" name="Nat. Commun.">
        <title>Thousands of microbial genomes shed light on interconnected biogeochemical processes in an aquifer system.</title>
        <authorList>
            <person name="Anantharaman K."/>
            <person name="Brown C.T."/>
            <person name="Hug L.A."/>
            <person name="Sharon I."/>
            <person name="Castelle C.J."/>
            <person name="Probst A.J."/>
            <person name="Thomas B.C."/>
            <person name="Singh A."/>
            <person name="Wilkins M.J."/>
            <person name="Karaoz U."/>
            <person name="Brodie E.L."/>
            <person name="Williams K.H."/>
            <person name="Hubbard S.S."/>
            <person name="Banfield J.F."/>
        </authorList>
    </citation>
    <scope>NUCLEOTIDE SEQUENCE [LARGE SCALE GENOMIC DNA]</scope>
</reference>
<accession>A0A1F5FHN6</accession>
<dbReference type="PANTHER" id="PTHR43405">
    <property type="entry name" value="GLYCOSYL HYDROLASE DIGH"/>
    <property type="match status" value="1"/>
</dbReference>
<organism evidence="3 4">
    <name type="scientific">Candidatus Coatesbacteria bacterium RBG_13_66_14</name>
    <dbReference type="NCBI Taxonomy" id="1817816"/>
    <lineage>
        <taxon>Bacteria</taxon>
        <taxon>Candidatus Coatesiibacteriota</taxon>
    </lineage>
</organism>
<dbReference type="EMBL" id="MFAF01000015">
    <property type="protein sequence ID" value="OGD79158.1"/>
    <property type="molecule type" value="Genomic_DNA"/>
</dbReference>
<comment type="caution">
    <text evidence="3">The sequence shown here is derived from an EMBL/GenBank/DDBJ whole genome shotgun (WGS) entry which is preliminary data.</text>
</comment>
<dbReference type="AlphaFoldDB" id="A0A1F5FHN6"/>
<dbReference type="InterPro" id="IPR017853">
    <property type="entry name" value="GH"/>
</dbReference>
<keyword evidence="1" id="KW-0732">Signal</keyword>